<dbReference type="STRING" id="52694.ACWI_32150"/>
<dbReference type="Proteomes" id="UP001163550">
    <property type="component" value="Chromosome"/>
</dbReference>
<dbReference type="GO" id="GO:0009002">
    <property type="term" value="F:serine-type D-Ala-D-Ala carboxypeptidase activity"/>
    <property type="evidence" value="ECO:0007669"/>
    <property type="project" value="UniProtKB-EC"/>
</dbReference>
<dbReference type="RefSeq" id="WP_139142397.1">
    <property type="nucleotide sequence ID" value="NZ_CABIIK010000050.1"/>
</dbReference>
<dbReference type="EMBL" id="CP087994">
    <property type="protein sequence ID" value="UYO61987.1"/>
    <property type="molecule type" value="Genomic_DNA"/>
</dbReference>
<reference evidence="4 7" key="1">
    <citation type="submission" date="2015-09" db="EMBL/GenBank/DDBJ databases">
        <title>Genome sequence of Acetobacterium wieringae DSM 1911.</title>
        <authorList>
            <person name="Poehlein A."/>
            <person name="Bengelsdorf F.R."/>
            <person name="Schiel-Bengelsdorf B."/>
            <person name="Duerre P."/>
            <person name="Daniel R."/>
        </authorList>
    </citation>
    <scope>NUCLEOTIDE SEQUENCE [LARGE SCALE GENOMIC DNA]</scope>
    <source>
        <strain evidence="4 7">DSM 1911</strain>
    </source>
</reference>
<keyword evidence="2" id="KW-1133">Transmembrane helix</keyword>
<dbReference type="Proteomes" id="UP000176244">
    <property type="component" value="Unassembled WGS sequence"/>
</dbReference>
<dbReference type="InterPro" id="IPR052179">
    <property type="entry name" value="DD-CPase-like"/>
</dbReference>
<name>A0A1F2PDL7_9FIRM</name>
<keyword evidence="4" id="KW-0121">Carboxypeptidase</keyword>
<organism evidence="4 7">
    <name type="scientific">Acetobacterium wieringae</name>
    <dbReference type="NCBI Taxonomy" id="52694"/>
    <lineage>
        <taxon>Bacteria</taxon>
        <taxon>Bacillati</taxon>
        <taxon>Bacillota</taxon>
        <taxon>Clostridia</taxon>
        <taxon>Eubacteriales</taxon>
        <taxon>Eubacteriaceae</taxon>
        <taxon>Acetobacterium</taxon>
    </lineage>
</organism>
<accession>A0A1F2PDL7</accession>
<sequence>MRIKDKKRFIVACGGLAAILILAIAVLTLGFWHRNETQSETTNQKNSQASTAQTTNAKTESDPVTTNQAAVTEQPAQSETKEEEKNNAAESGTGTDSITTLVNKNHSISASYIPSDLVTVDLPSTRDTQLRSVAADGLTKLFKAAESAGLELYCCSGYRSYETQSELYAWNVDTYGVDGAELVSARPGMSEHQLGLAMDVTSATVGFDLLESFGATPEGQFIKDNAHKYGFIVRYPQGKTDITGYAYEPWHLRYLGVDVATAIYNSGKTMEEYYGTN</sequence>
<evidence type="ECO:0000313" key="4">
    <source>
        <dbReference type="EMBL" id="OFV69358.1"/>
    </source>
</evidence>
<evidence type="ECO:0000313" key="7">
    <source>
        <dbReference type="Proteomes" id="UP000176244"/>
    </source>
</evidence>
<reference evidence="6" key="3">
    <citation type="submission" date="2021-11" db="EMBL/GenBank/DDBJ databases">
        <title>Isoprene-degrading acetogen.</title>
        <authorList>
            <person name="Yang Y."/>
            <person name="Jin H."/>
            <person name="Yan J."/>
        </authorList>
    </citation>
    <scope>NUCLEOTIDE SEQUENCE</scope>
    <source>
        <strain evidence="6">Berkeley</strain>
    </source>
</reference>
<feature type="region of interest" description="Disordered" evidence="1">
    <location>
        <begin position="39"/>
        <end position="98"/>
    </location>
</feature>
<dbReference type="Pfam" id="PF02557">
    <property type="entry name" value="VanY"/>
    <property type="match status" value="1"/>
</dbReference>
<protein>
    <submittedName>
        <fullName evidence="4">D-alanyl-D-alanine carboxypeptidase</fullName>
        <ecNumber evidence="4">3.4.16.4</ecNumber>
    </submittedName>
    <submittedName>
        <fullName evidence="5">M15 family metallopeptidase</fullName>
    </submittedName>
</protein>
<dbReference type="InterPro" id="IPR003709">
    <property type="entry name" value="VanY-like_core_dom"/>
</dbReference>
<gene>
    <name evidence="4" type="primary">vanYB_2</name>
    <name evidence="4" type="ORF">ACWI_32150</name>
    <name evidence="5" type="ORF">FXB42_03350</name>
    <name evidence="6" type="ORF">LNN31_14525</name>
</gene>
<dbReference type="Gene3D" id="3.30.1380.10">
    <property type="match status" value="1"/>
</dbReference>
<proteinExistence type="predicted"/>
<feature type="domain" description="D-alanyl-D-alanine carboxypeptidase-like core" evidence="3">
    <location>
        <begin position="129"/>
        <end position="256"/>
    </location>
</feature>
<keyword evidence="2" id="KW-0812">Transmembrane</keyword>
<dbReference type="CDD" id="cd14852">
    <property type="entry name" value="LD-carboxypeptidase"/>
    <property type="match status" value="1"/>
</dbReference>
<dbReference type="InterPro" id="IPR058193">
    <property type="entry name" value="VanY/YodJ_core_dom"/>
</dbReference>
<feature type="transmembrane region" description="Helical" evidence="2">
    <location>
        <begin position="9"/>
        <end position="32"/>
    </location>
</feature>
<dbReference type="EC" id="3.4.16.4" evidence="4"/>
<evidence type="ECO:0000313" key="8">
    <source>
        <dbReference type="Proteomes" id="UP000322619"/>
    </source>
</evidence>
<keyword evidence="4" id="KW-0645">Protease</keyword>
<evidence type="ECO:0000313" key="6">
    <source>
        <dbReference type="EMBL" id="UYO61987.1"/>
    </source>
</evidence>
<dbReference type="GO" id="GO:0006508">
    <property type="term" value="P:proteolysis"/>
    <property type="evidence" value="ECO:0007669"/>
    <property type="project" value="InterPro"/>
</dbReference>
<dbReference type="PANTHER" id="PTHR34385:SF1">
    <property type="entry name" value="PEPTIDOGLYCAN L-ALANYL-D-GLUTAMATE ENDOPEPTIDASE CWLK"/>
    <property type="match status" value="1"/>
</dbReference>
<dbReference type="InterPro" id="IPR009045">
    <property type="entry name" value="Zn_M74/Hedgehog-like"/>
</dbReference>
<evidence type="ECO:0000313" key="5">
    <source>
        <dbReference type="EMBL" id="TYC87919.1"/>
    </source>
</evidence>
<feature type="compositionally biased region" description="Polar residues" evidence="1">
    <location>
        <begin position="39"/>
        <end position="77"/>
    </location>
</feature>
<dbReference type="EMBL" id="LKEU01000042">
    <property type="protein sequence ID" value="OFV69358.1"/>
    <property type="molecule type" value="Genomic_DNA"/>
</dbReference>
<evidence type="ECO:0000259" key="3">
    <source>
        <dbReference type="Pfam" id="PF02557"/>
    </source>
</evidence>
<evidence type="ECO:0000256" key="2">
    <source>
        <dbReference type="SAM" id="Phobius"/>
    </source>
</evidence>
<evidence type="ECO:0000313" key="9">
    <source>
        <dbReference type="Proteomes" id="UP001163550"/>
    </source>
</evidence>
<dbReference type="PANTHER" id="PTHR34385">
    <property type="entry name" value="D-ALANYL-D-ALANINE CARBOXYPEPTIDASE"/>
    <property type="match status" value="1"/>
</dbReference>
<keyword evidence="2" id="KW-0472">Membrane</keyword>
<dbReference type="OrthoDB" id="9792074at2"/>
<dbReference type="SUPFAM" id="SSF55166">
    <property type="entry name" value="Hedgehog/DD-peptidase"/>
    <property type="match status" value="1"/>
</dbReference>
<dbReference type="Proteomes" id="UP000322619">
    <property type="component" value="Unassembled WGS sequence"/>
</dbReference>
<evidence type="ECO:0000256" key="1">
    <source>
        <dbReference type="SAM" id="MobiDB-lite"/>
    </source>
</evidence>
<dbReference type="EMBL" id="VSLA01000003">
    <property type="protein sequence ID" value="TYC87919.1"/>
    <property type="molecule type" value="Genomic_DNA"/>
</dbReference>
<dbReference type="AlphaFoldDB" id="A0A1F2PDL7"/>
<reference evidence="5 8" key="2">
    <citation type="submission" date="2019-08" db="EMBL/GenBank/DDBJ databases">
        <title>Isolation and enrichment of carboxydotrophic bacteria from anaerobic sludge for the production of bio-based chemicals from syngas.</title>
        <authorList>
            <person name="Antares A.L."/>
            <person name="Moreira J."/>
            <person name="Diender M."/>
            <person name="Parshina S.N."/>
            <person name="Stams A.J.M."/>
            <person name="Alves M."/>
            <person name="Alves J.I."/>
            <person name="Sousa D.Z."/>
        </authorList>
    </citation>
    <scope>NUCLEOTIDE SEQUENCE [LARGE SCALE GENOMIC DNA]</scope>
    <source>
        <strain evidence="5 8">JM</strain>
    </source>
</reference>
<keyword evidence="9" id="KW-1185">Reference proteome</keyword>
<keyword evidence="4" id="KW-0378">Hydrolase</keyword>